<dbReference type="Proteomes" id="UP000177159">
    <property type="component" value="Unassembled WGS sequence"/>
</dbReference>
<organism evidence="1 2">
    <name type="scientific">Candidatus Roizmanbacteria bacterium RIFCSPHIGHO2_02_FULL_37_24</name>
    <dbReference type="NCBI Taxonomy" id="1802037"/>
    <lineage>
        <taxon>Bacteria</taxon>
        <taxon>Candidatus Roizmaniibacteriota</taxon>
    </lineage>
</organism>
<comment type="caution">
    <text evidence="1">The sequence shown here is derived from an EMBL/GenBank/DDBJ whole genome shotgun (WGS) entry which is preliminary data.</text>
</comment>
<proteinExistence type="predicted"/>
<dbReference type="EMBL" id="MFZM01000031">
    <property type="protein sequence ID" value="OGK22870.1"/>
    <property type="molecule type" value="Genomic_DNA"/>
</dbReference>
<name>A0A1F7GV17_9BACT</name>
<gene>
    <name evidence="1" type="ORF">A3C24_05025</name>
</gene>
<reference evidence="1 2" key="1">
    <citation type="journal article" date="2016" name="Nat. Commun.">
        <title>Thousands of microbial genomes shed light on interconnected biogeochemical processes in an aquifer system.</title>
        <authorList>
            <person name="Anantharaman K."/>
            <person name="Brown C.T."/>
            <person name="Hug L.A."/>
            <person name="Sharon I."/>
            <person name="Castelle C.J."/>
            <person name="Probst A.J."/>
            <person name="Thomas B.C."/>
            <person name="Singh A."/>
            <person name="Wilkins M.J."/>
            <person name="Karaoz U."/>
            <person name="Brodie E.L."/>
            <person name="Williams K.H."/>
            <person name="Hubbard S.S."/>
            <person name="Banfield J.F."/>
        </authorList>
    </citation>
    <scope>NUCLEOTIDE SEQUENCE [LARGE SCALE GENOMIC DNA]</scope>
</reference>
<protein>
    <submittedName>
        <fullName evidence="1">Uncharacterized protein</fullName>
    </submittedName>
</protein>
<evidence type="ECO:0000313" key="1">
    <source>
        <dbReference type="EMBL" id="OGK22870.1"/>
    </source>
</evidence>
<accession>A0A1F7GV17</accession>
<sequence length="113" mass="12221">MFMLRVTFDGLGVAPDVGQEEPAVADEAERVPLYADGGAERVLLLGQEPLERKRLPPTTGVTVAPEVSQVGRANESGSRVRTERRVASEFDFPRVVGVAGDPGTERYSIPLAW</sequence>
<dbReference type="AlphaFoldDB" id="A0A1F7GV17"/>
<evidence type="ECO:0000313" key="2">
    <source>
        <dbReference type="Proteomes" id="UP000177159"/>
    </source>
</evidence>